<dbReference type="InterPro" id="IPR052521">
    <property type="entry name" value="Cell_div_SPOR-domain"/>
</dbReference>
<evidence type="ECO:0000256" key="1">
    <source>
        <dbReference type="SAM" id="MobiDB-lite"/>
    </source>
</evidence>
<keyword evidence="2" id="KW-1133">Transmembrane helix</keyword>
<dbReference type="RefSeq" id="WP_092837659.1">
    <property type="nucleotide sequence ID" value="NZ_FPCF01000001.1"/>
</dbReference>
<dbReference type="AlphaFoldDB" id="A0A432XLA0"/>
<keyword evidence="5" id="KW-1185">Reference proteome</keyword>
<protein>
    <submittedName>
        <fullName evidence="4">SPOR domain-containing protein</fullName>
    </submittedName>
</protein>
<feature type="transmembrane region" description="Helical" evidence="2">
    <location>
        <begin position="9"/>
        <end position="27"/>
    </location>
</feature>
<proteinExistence type="predicted"/>
<dbReference type="Gene3D" id="3.30.70.1070">
    <property type="entry name" value="Sporulation related repeat"/>
    <property type="match status" value="1"/>
</dbReference>
<dbReference type="EMBL" id="PIPU01000001">
    <property type="protein sequence ID" value="RUO49467.1"/>
    <property type="molecule type" value="Genomic_DNA"/>
</dbReference>
<dbReference type="STRING" id="519452.SAMN04488139_0719"/>
<accession>A0A432XLA0</accession>
<name>A0A432XLA0_9GAMM</name>
<dbReference type="PANTHER" id="PTHR38687:SF1">
    <property type="entry name" value="CELL DIVISION PROTEIN DEDD"/>
    <property type="match status" value="1"/>
</dbReference>
<keyword evidence="2" id="KW-0472">Membrane</keyword>
<gene>
    <name evidence="4" type="ORF">CWE24_02915</name>
</gene>
<dbReference type="InterPro" id="IPR036680">
    <property type="entry name" value="SPOR-like_sf"/>
</dbReference>
<dbReference type="OrthoDB" id="7069135at2"/>
<dbReference type="GO" id="GO:0032153">
    <property type="term" value="C:cell division site"/>
    <property type="evidence" value="ECO:0007669"/>
    <property type="project" value="TreeGrafter"/>
</dbReference>
<sequence length="184" mass="20201">MASQLQNRLVGSIILIALAVIILPELFDGKPQQQQESFETIPLQPEVEVAEQAVQDIPARDLPPSLDTIETVEIDAEEAPQLSEQNIAESRQEVAQNKPTQAAVTEPGWVIQLGVFSNQASVERLLKQLREAGYTAYAEPIKTSSGPASKVLVGPSLVKSELEQLLPKLKKLTNLNGQLRRYEP</sequence>
<reference evidence="5" key="1">
    <citation type="journal article" date="2018" name="Front. Microbiol.">
        <title>Genome-Based Analysis Reveals the Taxonomy and Diversity of the Family Idiomarinaceae.</title>
        <authorList>
            <person name="Liu Y."/>
            <person name="Lai Q."/>
            <person name="Shao Z."/>
        </authorList>
    </citation>
    <scope>NUCLEOTIDE SEQUENCE [LARGE SCALE GENOMIC DNA]</scope>
    <source>
        <strain evidence="5">908033</strain>
    </source>
</reference>
<dbReference type="Pfam" id="PF05036">
    <property type="entry name" value="SPOR"/>
    <property type="match status" value="1"/>
</dbReference>
<evidence type="ECO:0000259" key="3">
    <source>
        <dbReference type="PROSITE" id="PS51724"/>
    </source>
</evidence>
<feature type="compositionally biased region" description="Polar residues" evidence="1">
    <location>
        <begin position="82"/>
        <end position="100"/>
    </location>
</feature>
<dbReference type="GO" id="GO:0042834">
    <property type="term" value="F:peptidoglycan binding"/>
    <property type="evidence" value="ECO:0007669"/>
    <property type="project" value="InterPro"/>
</dbReference>
<keyword evidence="2" id="KW-0812">Transmembrane</keyword>
<evidence type="ECO:0000313" key="4">
    <source>
        <dbReference type="EMBL" id="RUO49467.1"/>
    </source>
</evidence>
<dbReference type="PROSITE" id="PS51724">
    <property type="entry name" value="SPOR"/>
    <property type="match status" value="1"/>
</dbReference>
<dbReference type="GO" id="GO:0030428">
    <property type="term" value="C:cell septum"/>
    <property type="evidence" value="ECO:0007669"/>
    <property type="project" value="TreeGrafter"/>
</dbReference>
<dbReference type="SUPFAM" id="SSF110997">
    <property type="entry name" value="Sporulation related repeat"/>
    <property type="match status" value="1"/>
</dbReference>
<dbReference type="InterPro" id="IPR007730">
    <property type="entry name" value="SPOR-like_dom"/>
</dbReference>
<dbReference type="GO" id="GO:0032506">
    <property type="term" value="P:cytokinetic process"/>
    <property type="evidence" value="ECO:0007669"/>
    <property type="project" value="TreeGrafter"/>
</dbReference>
<organism evidence="4 5">
    <name type="scientific">Pseudidiomarina donghaiensis</name>
    <dbReference type="NCBI Taxonomy" id="519452"/>
    <lineage>
        <taxon>Bacteria</taxon>
        <taxon>Pseudomonadati</taxon>
        <taxon>Pseudomonadota</taxon>
        <taxon>Gammaproteobacteria</taxon>
        <taxon>Alteromonadales</taxon>
        <taxon>Idiomarinaceae</taxon>
        <taxon>Pseudidiomarina</taxon>
    </lineage>
</organism>
<evidence type="ECO:0000313" key="5">
    <source>
        <dbReference type="Proteomes" id="UP000286985"/>
    </source>
</evidence>
<comment type="caution">
    <text evidence="4">The sequence shown here is derived from an EMBL/GenBank/DDBJ whole genome shotgun (WGS) entry which is preliminary data.</text>
</comment>
<evidence type="ECO:0000256" key="2">
    <source>
        <dbReference type="SAM" id="Phobius"/>
    </source>
</evidence>
<feature type="region of interest" description="Disordered" evidence="1">
    <location>
        <begin position="78"/>
        <end position="100"/>
    </location>
</feature>
<feature type="domain" description="SPOR" evidence="3">
    <location>
        <begin position="103"/>
        <end position="182"/>
    </location>
</feature>
<dbReference type="PANTHER" id="PTHR38687">
    <property type="entry name" value="CELL DIVISION PROTEIN DEDD-RELATED"/>
    <property type="match status" value="1"/>
</dbReference>
<dbReference type="Proteomes" id="UP000286985">
    <property type="component" value="Unassembled WGS sequence"/>
</dbReference>